<dbReference type="AlphaFoldDB" id="A0A251VLB6"/>
<reference evidence="2 4" key="1">
    <citation type="journal article" date="2017" name="Nature">
        <title>The sunflower genome provides insights into oil metabolism, flowering and Asterid evolution.</title>
        <authorList>
            <person name="Badouin H."/>
            <person name="Gouzy J."/>
            <person name="Grassa C.J."/>
            <person name="Murat F."/>
            <person name="Staton S.E."/>
            <person name="Cottret L."/>
            <person name="Lelandais-Briere C."/>
            <person name="Owens G.L."/>
            <person name="Carrere S."/>
            <person name="Mayjonade B."/>
            <person name="Legrand L."/>
            <person name="Gill N."/>
            <person name="Kane N.C."/>
            <person name="Bowers J.E."/>
            <person name="Hubner S."/>
            <person name="Bellec A."/>
            <person name="Berard A."/>
            <person name="Berges H."/>
            <person name="Blanchet N."/>
            <person name="Boniface M.C."/>
            <person name="Brunel D."/>
            <person name="Catrice O."/>
            <person name="Chaidir N."/>
            <person name="Claudel C."/>
            <person name="Donnadieu C."/>
            <person name="Faraut T."/>
            <person name="Fievet G."/>
            <person name="Helmstetter N."/>
            <person name="King M."/>
            <person name="Knapp S.J."/>
            <person name="Lai Z."/>
            <person name="Le Paslier M.C."/>
            <person name="Lippi Y."/>
            <person name="Lorenzon L."/>
            <person name="Mandel J.R."/>
            <person name="Marage G."/>
            <person name="Marchand G."/>
            <person name="Marquand E."/>
            <person name="Bret-Mestries E."/>
            <person name="Morien E."/>
            <person name="Nambeesan S."/>
            <person name="Nguyen T."/>
            <person name="Pegot-Espagnet P."/>
            <person name="Pouilly N."/>
            <person name="Raftis F."/>
            <person name="Sallet E."/>
            <person name="Schiex T."/>
            <person name="Thomas J."/>
            <person name="Vandecasteele C."/>
            <person name="Vares D."/>
            <person name="Vear F."/>
            <person name="Vautrin S."/>
            <person name="Crespi M."/>
            <person name="Mangin B."/>
            <person name="Burke J.M."/>
            <person name="Salse J."/>
            <person name="Munos S."/>
            <person name="Vincourt P."/>
            <person name="Rieseberg L.H."/>
            <person name="Langlade N.B."/>
        </authorList>
    </citation>
    <scope>NUCLEOTIDE SEQUENCE [LARGE SCALE GENOMIC DNA]</scope>
    <source>
        <strain evidence="4">cv. SF193</strain>
        <tissue evidence="2">Leaves</tissue>
    </source>
</reference>
<dbReference type="Proteomes" id="UP000215914">
    <property type="component" value="Chromosome 1"/>
</dbReference>
<protein>
    <submittedName>
        <fullName evidence="3">Uncharacterized protein</fullName>
    </submittedName>
</protein>
<dbReference type="EMBL" id="CM007890">
    <property type="protein sequence ID" value="OTG35792.1"/>
    <property type="molecule type" value="Genomic_DNA"/>
</dbReference>
<organism evidence="3 4">
    <name type="scientific">Helianthus annuus</name>
    <name type="common">Common sunflower</name>
    <dbReference type="NCBI Taxonomy" id="4232"/>
    <lineage>
        <taxon>Eukaryota</taxon>
        <taxon>Viridiplantae</taxon>
        <taxon>Streptophyta</taxon>
        <taxon>Embryophyta</taxon>
        <taxon>Tracheophyta</taxon>
        <taxon>Spermatophyta</taxon>
        <taxon>Magnoliopsida</taxon>
        <taxon>eudicotyledons</taxon>
        <taxon>Gunneridae</taxon>
        <taxon>Pentapetalae</taxon>
        <taxon>asterids</taxon>
        <taxon>campanulids</taxon>
        <taxon>Asterales</taxon>
        <taxon>Asteraceae</taxon>
        <taxon>Asteroideae</taxon>
        <taxon>Heliantheae alliance</taxon>
        <taxon>Heliantheae</taxon>
        <taxon>Helianthus</taxon>
    </lineage>
</organism>
<evidence type="ECO:0000313" key="2">
    <source>
        <dbReference type="EMBL" id="KAF5820266.1"/>
    </source>
</evidence>
<proteinExistence type="predicted"/>
<evidence type="ECO:0000313" key="3">
    <source>
        <dbReference type="EMBL" id="OTG35792.1"/>
    </source>
</evidence>
<evidence type="ECO:0000313" key="4">
    <source>
        <dbReference type="Proteomes" id="UP000215914"/>
    </source>
</evidence>
<feature type="compositionally biased region" description="Basic and acidic residues" evidence="1">
    <location>
        <begin position="44"/>
        <end position="56"/>
    </location>
</feature>
<reference evidence="3" key="2">
    <citation type="submission" date="2017-02" db="EMBL/GenBank/DDBJ databases">
        <title>Sunflower complete genome.</title>
        <authorList>
            <person name="Langlade N."/>
            <person name="Munos S."/>
        </authorList>
    </citation>
    <scope>NUCLEOTIDE SEQUENCE [LARGE SCALE GENOMIC DNA]</scope>
    <source>
        <tissue evidence="3">Leaves</tissue>
    </source>
</reference>
<dbReference type="InParanoid" id="A0A251VLB6"/>
<keyword evidence="4" id="KW-1185">Reference proteome</keyword>
<dbReference type="Gramene" id="mRNA:HanXRQr2_Chr01g0000291">
    <property type="protein sequence ID" value="mRNA:HanXRQr2_Chr01g0000291"/>
    <property type="gene ID" value="HanXRQr2_Chr01g0000291"/>
</dbReference>
<feature type="region of interest" description="Disordered" evidence="1">
    <location>
        <begin position="31"/>
        <end position="75"/>
    </location>
</feature>
<name>A0A251VLB6_HELAN</name>
<reference evidence="2" key="3">
    <citation type="submission" date="2020-06" db="EMBL/GenBank/DDBJ databases">
        <title>Helianthus annuus Genome sequencing and assembly Release 2.</title>
        <authorList>
            <person name="Gouzy J."/>
            <person name="Langlade N."/>
            <person name="Munos S."/>
        </authorList>
    </citation>
    <scope>NUCLEOTIDE SEQUENCE</scope>
    <source>
        <tissue evidence="2">Leaves</tissue>
    </source>
</reference>
<gene>
    <name evidence="3" type="ORF">HannXRQ_Chr01g0000601</name>
    <name evidence="2" type="ORF">HanXRQr2_Chr01g0000291</name>
</gene>
<sequence length="75" mass="8574">MKLYPDQRVVPTTCKRAHDLVNIHSNAELTKWNDRQTGPSQQPLKDENDAWRRRPEQGCGGYQSVGLLVDQTPVE</sequence>
<dbReference type="EMBL" id="MNCJ02000316">
    <property type="protein sequence ID" value="KAF5820266.1"/>
    <property type="molecule type" value="Genomic_DNA"/>
</dbReference>
<accession>A0A251VLB6</accession>
<evidence type="ECO:0000256" key="1">
    <source>
        <dbReference type="SAM" id="MobiDB-lite"/>
    </source>
</evidence>